<evidence type="ECO:0000313" key="2">
    <source>
        <dbReference type="EMBL" id="GAA0349645.1"/>
    </source>
</evidence>
<gene>
    <name evidence="2" type="ORF">GCM10010151_44170</name>
</gene>
<organism evidence="2 3">
    <name type="scientific">Actinoallomurus spadix</name>
    <dbReference type="NCBI Taxonomy" id="79912"/>
    <lineage>
        <taxon>Bacteria</taxon>
        <taxon>Bacillati</taxon>
        <taxon>Actinomycetota</taxon>
        <taxon>Actinomycetes</taxon>
        <taxon>Streptosporangiales</taxon>
        <taxon>Thermomonosporaceae</taxon>
        <taxon>Actinoallomurus</taxon>
    </lineage>
</organism>
<evidence type="ECO:0000256" key="1">
    <source>
        <dbReference type="SAM" id="MobiDB-lite"/>
    </source>
</evidence>
<proteinExistence type="predicted"/>
<dbReference type="Proteomes" id="UP001501822">
    <property type="component" value="Unassembled WGS sequence"/>
</dbReference>
<accession>A0ABN0WXN6</accession>
<comment type="caution">
    <text evidence="2">The sequence shown here is derived from an EMBL/GenBank/DDBJ whole genome shotgun (WGS) entry which is preliminary data.</text>
</comment>
<reference evidence="2 3" key="1">
    <citation type="journal article" date="2019" name="Int. J. Syst. Evol. Microbiol.">
        <title>The Global Catalogue of Microorganisms (GCM) 10K type strain sequencing project: providing services to taxonomists for standard genome sequencing and annotation.</title>
        <authorList>
            <consortium name="The Broad Institute Genomics Platform"/>
            <consortium name="The Broad Institute Genome Sequencing Center for Infectious Disease"/>
            <person name="Wu L."/>
            <person name="Ma J."/>
        </authorList>
    </citation>
    <scope>NUCLEOTIDE SEQUENCE [LARGE SCALE GENOMIC DNA]</scope>
    <source>
        <strain evidence="2 3">JCM 3146</strain>
    </source>
</reference>
<protein>
    <submittedName>
        <fullName evidence="2">Uncharacterized protein</fullName>
    </submittedName>
</protein>
<dbReference type="EMBL" id="BAAABM010000041">
    <property type="protein sequence ID" value="GAA0349645.1"/>
    <property type="molecule type" value="Genomic_DNA"/>
</dbReference>
<feature type="region of interest" description="Disordered" evidence="1">
    <location>
        <begin position="63"/>
        <end position="88"/>
    </location>
</feature>
<keyword evidence="3" id="KW-1185">Reference proteome</keyword>
<dbReference type="RefSeq" id="WP_252807566.1">
    <property type="nucleotide sequence ID" value="NZ_BAAABM010000041.1"/>
</dbReference>
<evidence type="ECO:0000313" key="3">
    <source>
        <dbReference type="Proteomes" id="UP001501822"/>
    </source>
</evidence>
<sequence>MRIGVPGDRLLQLPISLAFEPPQAFFPGPAVPVVRGDLVLALHFDSGEQRILFVALVELRGQQPGGHADQRTAALPRRRGPSRSADRT</sequence>
<name>A0ABN0WXN6_9ACTN</name>